<reference evidence="2" key="1">
    <citation type="journal article" date="2014" name="Int. J. Syst. Evol. Microbiol.">
        <title>Complete genome sequence of Corynebacterium casei LMG S-19264T (=DSM 44701T), isolated from a smear-ripened cheese.</title>
        <authorList>
            <consortium name="US DOE Joint Genome Institute (JGI-PGF)"/>
            <person name="Walter F."/>
            <person name="Albersmeier A."/>
            <person name="Kalinowski J."/>
            <person name="Ruckert C."/>
        </authorList>
    </citation>
    <scope>NUCLEOTIDE SEQUENCE</scope>
    <source>
        <strain evidence="2">CGMCC 4.7138</strain>
    </source>
</reference>
<reference evidence="2" key="2">
    <citation type="submission" date="2020-09" db="EMBL/GenBank/DDBJ databases">
        <authorList>
            <person name="Sun Q."/>
            <person name="Zhou Y."/>
        </authorList>
    </citation>
    <scope>NUCLEOTIDE SEQUENCE</scope>
    <source>
        <strain evidence="2">CGMCC 4.7138</strain>
    </source>
</reference>
<proteinExistence type="predicted"/>
<feature type="transmembrane region" description="Helical" evidence="1">
    <location>
        <begin position="180"/>
        <end position="200"/>
    </location>
</feature>
<keyword evidence="1" id="KW-0812">Transmembrane</keyword>
<gene>
    <name evidence="2" type="ORF">GCM10011574_07120</name>
</gene>
<keyword evidence="1" id="KW-1133">Transmembrane helix</keyword>
<evidence type="ECO:0000313" key="3">
    <source>
        <dbReference type="Proteomes" id="UP000653480"/>
    </source>
</evidence>
<protein>
    <submittedName>
        <fullName evidence="2">Uncharacterized protein</fullName>
    </submittedName>
</protein>
<sequence length="310" mass="33561">MAAPLVVASAPVVLAIVLGWRSPPPQQSAVAYYGWLIYFSLLVLVVTAFSWWGVKIFYQLTPQLEKMLSVAGRGAYDRWANITTATGPQLSFSMLFSVVSVVAIRVAASVPGMSQRLYVDQASYLAVLVAAFFIGGGVYWIVVGTTLSIVLTRPGHLILHWYAPAHTPGMELLSRCYRMGFYGSSVGVALCLFPLLAWAYDGPDSTLLLIVKIALFLTAATATSLIAVIPQWRLSAVVAERRRRSLEDINALLPDTVERVSDGDRSDPSLLAWLQVLTTTPATTVKESTVAGLLLGMATALLPYIIKILA</sequence>
<feature type="transmembrane region" description="Helical" evidence="1">
    <location>
        <begin position="206"/>
        <end position="234"/>
    </location>
</feature>
<keyword evidence="3" id="KW-1185">Reference proteome</keyword>
<evidence type="ECO:0000313" key="2">
    <source>
        <dbReference type="EMBL" id="GGO00395.1"/>
    </source>
</evidence>
<organism evidence="2 3">
    <name type="scientific">Microbispora bryophytorum</name>
    <dbReference type="NCBI Taxonomy" id="1460882"/>
    <lineage>
        <taxon>Bacteria</taxon>
        <taxon>Bacillati</taxon>
        <taxon>Actinomycetota</taxon>
        <taxon>Actinomycetes</taxon>
        <taxon>Streptosporangiales</taxon>
        <taxon>Streptosporangiaceae</taxon>
        <taxon>Microbispora</taxon>
    </lineage>
</organism>
<dbReference type="RefSeq" id="WP_142567908.1">
    <property type="nucleotide sequence ID" value="NZ_BMMN01000001.1"/>
</dbReference>
<feature type="transmembrane region" description="Helical" evidence="1">
    <location>
        <begin position="35"/>
        <end position="58"/>
    </location>
</feature>
<evidence type="ECO:0000256" key="1">
    <source>
        <dbReference type="SAM" id="Phobius"/>
    </source>
</evidence>
<dbReference type="Proteomes" id="UP000653480">
    <property type="component" value="Unassembled WGS sequence"/>
</dbReference>
<feature type="transmembrane region" description="Helical" evidence="1">
    <location>
        <begin position="79"/>
        <end position="104"/>
    </location>
</feature>
<feature type="transmembrane region" description="Helical" evidence="1">
    <location>
        <begin position="124"/>
        <end position="151"/>
    </location>
</feature>
<dbReference type="AlphaFoldDB" id="A0A8H9GV56"/>
<accession>A0A8H9GV56</accession>
<keyword evidence="1" id="KW-0472">Membrane</keyword>
<dbReference type="EMBL" id="BMMN01000001">
    <property type="protein sequence ID" value="GGO00395.1"/>
    <property type="molecule type" value="Genomic_DNA"/>
</dbReference>
<comment type="caution">
    <text evidence="2">The sequence shown here is derived from an EMBL/GenBank/DDBJ whole genome shotgun (WGS) entry which is preliminary data.</text>
</comment>
<name>A0A8H9GV56_9ACTN</name>
<dbReference type="OrthoDB" id="3456981at2"/>